<dbReference type="InterPro" id="IPR025665">
    <property type="entry name" value="Beta-barrel_OMP_2"/>
</dbReference>
<dbReference type="OrthoDB" id="1160354at2"/>
<dbReference type="STRING" id="688867.SAMN05660236_2580"/>
<gene>
    <name evidence="3" type="ORF">SAMN05660236_2580</name>
</gene>
<dbReference type="Proteomes" id="UP000190961">
    <property type="component" value="Unassembled WGS sequence"/>
</dbReference>
<organism evidence="3 4">
    <name type="scientific">Ohtaekwangia koreensis</name>
    <dbReference type="NCBI Taxonomy" id="688867"/>
    <lineage>
        <taxon>Bacteria</taxon>
        <taxon>Pseudomonadati</taxon>
        <taxon>Bacteroidota</taxon>
        <taxon>Cytophagia</taxon>
        <taxon>Cytophagales</taxon>
        <taxon>Fulvivirgaceae</taxon>
        <taxon>Ohtaekwangia</taxon>
    </lineage>
</organism>
<dbReference type="Pfam" id="PF13568">
    <property type="entry name" value="OMP_b-brl_2"/>
    <property type="match status" value="1"/>
</dbReference>
<evidence type="ECO:0000313" key="3">
    <source>
        <dbReference type="EMBL" id="SKC66828.1"/>
    </source>
</evidence>
<dbReference type="RefSeq" id="WP_079687016.1">
    <property type="nucleotide sequence ID" value="NZ_FUZU01000001.1"/>
</dbReference>
<feature type="domain" description="Outer membrane protein beta-barrel" evidence="2">
    <location>
        <begin position="22"/>
        <end position="180"/>
    </location>
</feature>
<keyword evidence="1" id="KW-0732">Signal</keyword>
<reference evidence="3 4" key="1">
    <citation type="submission" date="2017-02" db="EMBL/GenBank/DDBJ databases">
        <authorList>
            <person name="Peterson S.W."/>
        </authorList>
    </citation>
    <scope>NUCLEOTIDE SEQUENCE [LARGE SCALE GENOMIC DNA]</scope>
    <source>
        <strain evidence="3 4">DSM 25262</strain>
    </source>
</reference>
<proteinExistence type="predicted"/>
<sequence length="207" mass="22627">MKNNQMKFVMIAALVLLSTGVFAQTQFAVGIKAGPNFANLNRDESPGENYKNRTGFHAGAFALIKISKIGIQPEVVFSQQGSTFKYSGSRDLKSNFSYVNIPIMIKLYTVAGINIQAGPQFGILTSAKEEDYNVTTGKITEDNIKDDMKKSDVSLSLGLGWDLPFGLSIDGRYNWGLSDINSGASASSIKNQVWQFSVGYKLFKIGK</sequence>
<evidence type="ECO:0000259" key="2">
    <source>
        <dbReference type="Pfam" id="PF13568"/>
    </source>
</evidence>
<feature type="signal peptide" evidence="1">
    <location>
        <begin position="1"/>
        <end position="23"/>
    </location>
</feature>
<name>A0A1T5KUD3_9BACT</name>
<protein>
    <submittedName>
        <fullName evidence="3">Outer membrane protein beta-barrel domain-containing protein</fullName>
    </submittedName>
</protein>
<dbReference type="EMBL" id="FUZU01000001">
    <property type="protein sequence ID" value="SKC66828.1"/>
    <property type="molecule type" value="Genomic_DNA"/>
</dbReference>
<evidence type="ECO:0000313" key="4">
    <source>
        <dbReference type="Proteomes" id="UP000190961"/>
    </source>
</evidence>
<keyword evidence="4" id="KW-1185">Reference proteome</keyword>
<feature type="chain" id="PRO_5012640121" evidence="1">
    <location>
        <begin position="24"/>
        <end position="207"/>
    </location>
</feature>
<accession>A0A1T5KUD3</accession>
<dbReference type="AlphaFoldDB" id="A0A1T5KUD3"/>
<evidence type="ECO:0000256" key="1">
    <source>
        <dbReference type="SAM" id="SignalP"/>
    </source>
</evidence>